<protein>
    <recommendedName>
        <fullName evidence="4">histidine kinase</fullName>
        <ecNumber evidence="4">2.7.13.3</ecNumber>
    </recommendedName>
</protein>
<proteinExistence type="predicted"/>
<dbReference type="CDD" id="cd00082">
    <property type="entry name" value="HisKA"/>
    <property type="match status" value="1"/>
</dbReference>
<dbReference type="GO" id="GO:0045121">
    <property type="term" value="C:membrane raft"/>
    <property type="evidence" value="ECO:0007669"/>
    <property type="project" value="UniProtKB-SubCell"/>
</dbReference>
<keyword evidence="18" id="KW-1185">Reference proteome</keyword>
<dbReference type="PRINTS" id="PR00344">
    <property type="entry name" value="BCTRLSENSOR"/>
</dbReference>
<dbReference type="InterPro" id="IPR000700">
    <property type="entry name" value="PAS-assoc_C"/>
</dbReference>
<evidence type="ECO:0000313" key="17">
    <source>
        <dbReference type="EMBL" id="ABU57212.1"/>
    </source>
</evidence>
<dbReference type="PANTHER" id="PTHR43047:SF72">
    <property type="entry name" value="OSMOSENSING HISTIDINE PROTEIN KINASE SLN1"/>
    <property type="match status" value="1"/>
</dbReference>
<dbReference type="SMART" id="SM00065">
    <property type="entry name" value="GAF"/>
    <property type="match status" value="1"/>
</dbReference>
<dbReference type="eggNOG" id="COG5002">
    <property type="taxonomic scope" value="Bacteria"/>
</dbReference>
<dbReference type="Proteomes" id="UP000000263">
    <property type="component" value="Chromosome"/>
</dbReference>
<evidence type="ECO:0000256" key="11">
    <source>
        <dbReference type="ARBA" id="ARBA00023012"/>
    </source>
</evidence>
<dbReference type="Pfam" id="PF01590">
    <property type="entry name" value="GAF"/>
    <property type="match status" value="1"/>
</dbReference>
<dbReference type="FunFam" id="1.10.287.130:FF:000001">
    <property type="entry name" value="Two-component sensor histidine kinase"/>
    <property type="match status" value="1"/>
</dbReference>
<evidence type="ECO:0000313" key="18">
    <source>
        <dbReference type="Proteomes" id="UP000000263"/>
    </source>
</evidence>
<evidence type="ECO:0000256" key="13">
    <source>
        <dbReference type="SAM" id="Phobius"/>
    </source>
</evidence>
<feature type="domain" description="Histidine kinase" evidence="14">
    <location>
        <begin position="798"/>
        <end position="1022"/>
    </location>
</feature>
<dbReference type="eggNOG" id="COG2202">
    <property type="taxonomic scope" value="Bacteria"/>
</dbReference>
<evidence type="ECO:0000259" key="15">
    <source>
        <dbReference type="PROSITE" id="PS50112"/>
    </source>
</evidence>
<evidence type="ECO:0000256" key="3">
    <source>
        <dbReference type="ARBA" id="ARBA00004314"/>
    </source>
</evidence>
<keyword evidence="8" id="KW-0547">Nucleotide-binding</keyword>
<dbReference type="PROSITE" id="PS50112">
    <property type="entry name" value="PAS"/>
    <property type="match status" value="3"/>
</dbReference>
<dbReference type="InterPro" id="IPR013656">
    <property type="entry name" value="PAS_4"/>
</dbReference>
<dbReference type="Pfam" id="PF00512">
    <property type="entry name" value="HisKA"/>
    <property type="match status" value="1"/>
</dbReference>
<dbReference type="Pfam" id="PF08448">
    <property type="entry name" value="PAS_4"/>
    <property type="match status" value="1"/>
</dbReference>
<keyword evidence="13" id="KW-1133">Transmembrane helix</keyword>
<dbReference type="FunFam" id="3.30.565.10:FF:000023">
    <property type="entry name" value="PAS domain-containing sensor histidine kinase"/>
    <property type="match status" value="1"/>
</dbReference>
<evidence type="ECO:0000256" key="9">
    <source>
        <dbReference type="ARBA" id="ARBA00022777"/>
    </source>
</evidence>
<dbReference type="PROSITE" id="PS50109">
    <property type="entry name" value="HIS_KIN"/>
    <property type="match status" value="1"/>
</dbReference>
<dbReference type="AlphaFoldDB" id="A7NIB2"/>
<feature type="domain" description="PAS" evidence="15">
    <location>
        <begin position="404"/>
        <end position="474"/>
    </location>
</feature>
<accession>A7NIB2</accession>
<dbReference type="eggNOG" id="COG3290">
    <property type="taxonomic scope" value="Bacteria"/>
</dbReference>
<name>A7NIB2_ROSCS</name>
<evidence type="ECO:0000259" key="14">
    <source>
        <dbReference type="PROSITE" id="PS50109"/>
    </source>
</evidence>
<dbReference type="eggNOG" id="COG2203">
    <property type="taxonomic scope" value="Bacteria"/>
</dbReference>
<dbReference type="SMART" id="SM00387">
    <property type="entry name" value="HATPase_c"/>
    <property type="match status" value="1"/>
</dbReference>
<dbReference type="SUPFAM" id="SSF55785">
    <property type="entry name" value="PYP-like sensor domain (PAS domain)"/>
    <property type="match status" value="3"/>
</dbReference>
<dbReference type="GO" id="GO:0000155">
    <property type="term" value="F:phosphorelay sensor kinase activity"/>
    <property type="evidence" value="ECO:0007669"/>
    <property type="project" value="InterPro"/>
</dbReference>
<evidence type="ECO:0000256" key="4">
    <source>
        <dbReference type="ARBA" id="ARBA00012438"/>
    </source>
</evidence>
<dbReference type="SMART" id="SM00091">
    <property type="entry name" value="PAS"/>
    <property type="match status" value="3"/>
</dbReference>
<dbReference type="KEGG" id="rca:Rcas_1113"/>
<dbReference type="SMART" id="SM00388">
    <property type="entry name" value="HisKA"/>
    <property type="match status" value="1"/>
</dbReference>
<dbReference type="Gene3D" id="3.30.450.20">
    <property type="entry name" value="PAS domain"/>
    <property type="match status" value="3"/>
</dbReference>
<keyword evidence="11" id="KW-0902">Two-component regulatory system</keyword>
<dbReference type="STRING" id="383372.Rcas_1113"/>
<dbReference type="CDD" id="cd16922">
    <property type="entry name" value="HATPase_EvgS-ArcB-TorS-like"/>
    <property type="match status" value="1"/>
</dbReference>
<dbReference type="SMART" id="SM00086">
    <property type="entry name" value="PAC"/>
    <property type="match status" value="2"/>
</dbReference>
<keyword evidence="13" id="KW-0812">Transmembrane</keyword>
<dbReference type="InterPro" id="IPR035965">
    <property type="entry name" value="PAS-like_dom_sf"/>
</dbReference>
<evidence type="ECO:0000256" key="1">
    <source>
        <dbReference type="ARBA" id="ARBA00000085"/>
    </source>
</evidence>
<dbReference type="SUPFAM" id="SSF47384">
    <property type="entry name" value="Homodimeric domain of signal transducing histidine kinase"/>
    <property type="match status" value="1"/>
</dbReference>
<dbReference type="InterPro" id="IPR029016">
    <property type="entry name" value="GAF-like_dom_sf"/>
</dbReference>
<dbReference type="InterPro" id="IPR036097">
    <property type="entry name" value="HisK_dim/P_sf"/>
</dbReference>
<dbReference type="Pfam" id="PF13426">
    <property type="entry name" value="PAS_9"/>
    <property type="match status" value="1"/>
</dbReference>
<dbReference type="HOGENOM" id="CLU_292848_0_0_0"/>
<keyword evidence="10" id="KW-0067">ATP-binding</keyword>
<dbReference type="EMBL" id="CP000804">
    <property type="protein sequence ID" value="ABU57212.1"/>
    <property type="molecule type" value="Genomic_DNA"/>
</dbReference>
<dbReference type="EC" id="2.7.13.3" evidence="4"/>
<evidence type="ECO:0000256" key="5">
    <source>
        <dbReference type="ARBA" id="ARBA00022475"/>
    </source>
</evidence>
<organism evidence="17 18">
    <name type="scientific">Roseiflexus castenholzii (strain DSM 13941 / HLO8)</name>
    <dbReference type="NCBI Taxonomy" id="383372"/>
    <lineage>
        <taxon>Bacteria</taxon>
        <taxon>Bacillati</taxon>
        <taxon>Chloroflexota</taxon>
        <taxon>Chloroflexia</taxon>
        <taxon>Chloroflexales</taxon>
        <taxon>Roseiflexineae</taxon>
        <taxon>Roseiflexaceae</taxon>
        <taxon>Roseiflexus</taxon>
    </lineage>
</organism>
<evidence type="ECO:0000256" key="8">
    <source>
        <dbReference type="ARBA" id="ARBA00022741"/>
    </source>
</evidence>
<dbReference type="Pfam" id="PF08447">
    <property type="entry name" value="PAS_3"/>
    <property type="match status" value="1"/>
</dbReference>
<keyword evidence="9 17" id="KW-0418">Kinase</keyword>
<dbReference type="CDD" id="cd00130">
    <property type="entry name" value="PAS"/>
    <property type="match status" value="3"/>
</dbReference>
<dbReference type="Gene3D" id="3.30.450.40">
    <property type="match status" value="1"/>
</dbReference>
<evidence type="ECO:0000256" key="12">
    <source>
        <dbReference type="ARBA" id="ARBA00023136"/>
    </source>
</evidence>
<keyword evidence="12 13" id="KW-0472">Membrane</keyword>
<dbReference type="NCBIfam" id="TIGR00229">
    <property type="entry name" value="sensory_box"/>
    <property type="match status" value="3"/>
</dbReference>
<dbReference type="InterPro" id="IPR013655">
    <property type="entry name" value="PAS_fold_3"/>
</dbReference>
<evidence type="ECO:0000256" key="7">
    <source>
        <dbReference type="ARBA" id="ARBA00022679"/>
    </source>
</evidence>
<dbReference type="GO" id="GO:0005524">
    <property type="term" value="F:ATP binding"/>
    <property type="evidence" value="ECO:0007669"/>
    <property type="project" value="UniProtKB-KW"/>
</dbReference>
<gene>
    <name evidence="17" type="ordered locus">Rcas_1113</name>
</gene>
<sequence length="1042" mass="116982">MPRTIETMNTTHAASSSAQVIRRIIAGFALALGSITVIALISYGWTQYILANERDRFNLLAANSLQLIRLQQIALAAEQVMDTSDPEIAAQARETLSAAIDEMAQSQQELSRMVATLPPDDPLWRLYADPATAFDARVQEFLARARRLRDTAPDPQHPDLQVIRRMALYDLPPLFRNASRLYVDARRSLLQTLDIMHATFLGVTLLALAFEGIFIFRPMVREARGYITQRDVSESRLRARERVTRALYDITSTSQLDHLQKVQALLEMGCDYFHMPVGVLTRIDGEELEIVAVRDPGHRMKPGERFPLADRYCAAVLDAGAPVIIDHASQSGWNDHRCYRLTRMEAYIGAPVQVRGTTAGTLCFASAMPRTTPFTDGDYDLIRLMAQWIGSEQDRLQTEAALRESEERFALLASVTTEGVIISEQGMIVDANAAAGTLFGVPPERLRGMPVFEFTTPEGREKVARALTTGYDRPYEVLARRIDGTLFPAEVTGRNIPYHGRTARVTTIRDISRQRLAEAALRASEERFRQLAENVNQVFWMSTPSLDQILYVNPAYERIWGRSCDSLYAQPSSLFEAIVPEDRERALALHRAEYARGYSIEFQILHTDGQQRWILTRAFPVINEAGAVYRIAAISEDVTERKQAEAELRAAMTALEVQYQTADRAQSELRAILDASSEVIALLAPDGAFLTVNRRFCDIFGVPADQVLGRRLIDMRAEIRWFFGDADEVYERMLSALQDAQDVFREQVVQLRPQHRELAIFSAPVWTANQVHLGRLYVFRDVTHERAVERMKSEFVAMVSHELRTPLTSIKGYIDMLLDGDAGPLAVEHQELLQIVKSNADRLLLLINDLLDMSRIEAGKLMLHRAPLDVRPLIRQVATALRPQLDAKHQRLNLDLSETPPDDAPPLMFGDAARVHQILTNVLSNAIKYTPQGGEISVRLSVEPPWMCIAVQDTGIGLTPEEQERIFDRFYRVRNRATREASGTGLGLAITRSLVDLHQGRITVESEAGRGSTFRICFPLLTSLDGINDDEALAQVSTGELT</sequence>
<dbReference type="PANTHER" id="PTHR43047">
    <property type="entry name" value="TWO-COMPONENT HISTIDINE PROTEIN KINASE"/>
    <property type="match status" value="1"/>
</dbReference>
<dbReference type="InterPro" id="IPR003661">
    <property type="entry name" value="HisK_dim/P_dom"/>
</dbReference>
<keyword evidence="7 17" id="KW-0808">Transferase</keyword>
<dbReference type="InterPro" id="IPR003594">
    <property type="entry name" value="HATPase_dom"/>
</dbReference>
<dbReference type="SUPFAM" id="SSF55874">
    <property type="entry name" value="ATPase domain of HSP90 chaperone/DNA topoisomerase II/histidine kinase"/>
    <property type="match status" value="1"/>
</dbReference>
<feature type="domain" description="PAC" evidence="16">
    <location>
        <begin position="598"/>
        <end position="650"/>
    </location>
</feature>
<feature type="domain" description="PAS" evidence="15">
    <location>
        <begin position="665"/>
        <end position="713"/>
    </location>
</feature>
<keyword evidence="6" id="KW-0597">Phosphoprotein</keyword>
<dbReference type="Pfam" id="PF02518">
    <property type="entry name" value="HATPase_c"/>
    <property type="match status" value="1"/>
</dbReference>
<evidence type="ECO:0000259" key="16">
    <source>
        <dbReference type="PROSITE" id="PS50113"/>
    </source>
</evidence>
<dbReference type="Gene3D" id="3.30.565.10">
    <property type="entry name" value="Histidine kinase-like ATPase, C-terminal domain"/>
    <property type="match status" value="1"/>
</dbReference>
<feature type="domain" description="PAS" evidence="15">
    <location>
        <begin position="524"/>
        <end position="584"/>
    </location>
</feature>
<reference evidence="17 18" key="1">
    <citation type="submission" date="2007-08" db="EMBL/GenBank/DDBJ databases">
        <title>Complete sequence of Roseiflexus castenholzii DSM 13941.</title>
        <authorList>
            <consortium name="US DOE Joint Genome Institute"/>
            <person name="Copeland A."/>
            <person name="Lucas S."/>
            <person name="Lapidus A."/>
            <person name="Barry K."/>
            <person name="Glavina del Rio T."/>
            <person name="Dalin E."/>
            <person name="Tice H."/>
            <person name="Pitluck S."/>
            <person name="Thompson L.S."/>
            <person name="Brettin T."/>
            <person name="Bruce D."/>
            <person name="Detter J.C."/>
            <person name="Han C."/>
            <person name="Tapia R."/>
            <person name="Schmutz J."/>
            <person name="Larimer F."/>
            <person name="Land M."/>
            <person name="Hauser L."/>
            <person name="Kyrpides N."/>
            <person name="Mikhailova N."/>
            <person name="Bryant D.A."/>
            <person name="Hanada S."/>
            <person name="Tsukatani Y."/>
            <person name="Richardson P."/>
        </authorList>
    </citation>
    <scope>NUCLEOTIDE SEQUENCE [LARGE SCALE GENOMIC DNA]</scope>
    <source>
        <strain evidence="18">DSM 13941 / HLO8</strain>
    </source>
</reference>
<dbReference type="Gene3D" id="1.10.287.130">
    <property type="match status" value="1"/>
</dbReference>
<dbReference type="PROSITE" id="PS50113">
    <property type="entry name" value="PAC"/>
    <property type="match status" value="1"/>
</dbReference>
<dbReference type="InterPro" id="IPR036890">
    <property type="entry name" value="HATPase_C_sf"/>
</dbReference>
<comment type="catalytic activity">
    <reaction evidence="1">
        <text>ATP + protein L-histidine = ADP + protein N-phospho-L-histidine.</text>
        <dbReference type="EC" id="2.7.13.3"/>
    </reaction>
</comment>
<evidence type="ECO:0000256" key="10">
    <source>
        <dbReference type="ARBA" id="ARBA00022840"/>
    </source>
</evidence>
<dbReference type="InterPro" id="IPR005467">
    <property type="entry name" value="His_kinase_dom"/>
</dbReference>
<keyword evidence="5" id="KW-1003">Cell membrane</keyword>
<dbReference type="InterPro" id="IPR001610">
    <property type="entry name" value="PAC"/>
</dbReference>
<evidence type="ECO:0000256" key="6">
    <source>
        <dbReference type="ARBA" id="ARBA00022553"/>
    </source>
</evidence>
<dbReference type="SUPFAM" id="SSF55781">
    <property type="entry name" value="GAF domain-like"/>
    <property type="match status" value="1"/>
</dbReference>
<dbReference type="InterPro" id="IPR003018">
    <property type="entry name" value="GAF"/>
</dbReference>
<dbReference type="InterPro" id="IPR004358">
    <property type="entry name" value="Sig_transdc_His_kin-like_C"/>
</dbReference>
<dbReference type="GO" id="GO:0005886">
    <property type="term" value="C:plasma membrane"/>
    <property type="evidence" value="ECO:0007669"/>
    <property type="project" value="UniProtKB-SubCell"/>
</dbReference>
<dbReference type="GO" id="GO:0009927">
    <property type="term" value="F:histidine phosphotransfer kinase activity"/>
    <property type="evidence" value="ECO:0007669"/>
    <property type="project" value="TreeGrafter"/>
</dbReference>
<feature type="transmembrane region" description="Helical" evidence="13">
    <location>
        <begin position="20"/>
        <end position="46"/>
    </location>
</feature>
<evidence type="ECO:0000256" key="2">
    <source>
        <dbReference type="ARBA" id="ARBA00004236"/>
    </source>
</evidence>
<comment type="subcellular location">
    <subcellularLocation>
        <location evidence="2">Cell membrane</location>
    </subcellularLocation>
    <subcellularLocation>
        <location evidence="3">Membrane raft</location>
        <topology evidence="3">Multi-pass membrane protein</topology>
    </subcellularLocation>
</comment>
<dbReference type="InterPro" id="IPR000014">
    <property type="entry name" value="PAS"/>
</dbReference>